<organism evidence="1 2">
    <name type="scientific">Methylobacterium aquaticum</name>
    <dbReference type="NCBI Taxonomy" id="270351"/>
    <lineage>
        <taxon>Bacteria</taxon>
        <taxon>Pseudomonadati</taxon>
        <taxon>Pseudomonadota</taxon>
        <taxon>Alphaproteobacteria</taxon>
        <taxon>Hyphomicrobiales</taxon>
        <taxon>Methylobacteriaceae</taxon>
        <taxon>Methylobacterium</taxon>
    </lineage>
</organism>
<evidence type="ECO:0008006" key="3">
    <source>
        <dbReference type="Google" id="ProtNLM"/>
    </source>
</evidence>
<dbReference type="OrthoDB" id="7847400at2"/>
<accession>A0A0J6SG35</accession>
<dbReference type="Proteomes" id="UP000035929">
    <property type="component" value="Unassembled WGS sequence"/>
</dbReference>
<dbReference type="EMBL" id="LABX01000132">
    <property type="protein sequence ID" value="KMO32667.1"/>
    <property type="molecule type" value="Genomic_DNA"/>
</dbReference>
<dbReference type="AlphaFoldDB" id="A0A0J6SG35"/>
<gene>
    <name evidence="1" type="ORF">VP06_17295</name>
</gene>
<comment type="caution">
    <text evidence="1">The sequence shown here is derived from an EMBL/GenBank/DDBJ whole genome shotgun (WGS) entry which is preliminary data.</text>
</comment>
<proteinExistence type="predicted"/>
<dbReference type="PROSITE" id="PS51257">
    <property type="entry name" value="PROKAR_LIPOPROTEIN"/>
    <property type="match status" value="1"/>
</dbReference>
<reference evidence="1 2" key="1">
    <citation type="submission" date="2015-03" db="EMBL/GenBank/DDBJ databases">
        <title>Genome sequencing of Methylobacterium aquaticum DSM16371 type strain.</title>
        <authorList>
            <person name="Chaudhry V."/>
            <person name="Patil P.B."/>
        </authorList>
    </citation>
    <scope>NUCLEOTIDE SEQUENCE [LARGE SCALE GENOMIC DNA]</scope>
    <source>
        <strain evidence="1 2">DSM 16371</strain>
    </source>
</reference>
<dbReference type="RefSeq" id="WP_048465008.1">
    <property type="nucleotide sequence ID" value="NZ_JBNTQU010000035.1"/>
</dbReference>
<protein>
    <recommendedName>
        <fullName evidence="3">Flagellar basal body-associated protein FliL</fullName>
    </recommendedName>
</protein>
<dbReference type="PATRIC" id="fig|270351.6.peg.1026"/>
<name>A0A0J6SG35_9HYPH</name>
<evidence type="ECO:0000313" key="2">
    <source>
        <dbReference type="Proteomes" id="UP000035929"/>
    </source>
</evidence>
<sequence>MKILITGLWICAVTIASCYAAVTFGGGIFSAKKTEPYLEGLQYQKLPPINIPMIADGKVQGYVVAVLVFTADAKLMHTLPVPPSPFVVDEAFRQIYADPALDFRKLAKYDITKRLAEVRAKVNERLGGDVVKDVLVDEINFVAKREVRS</sequence>
<evidence type="ECO:0000313" key="1">
    <source>
        <dbReference type="EMBL" id="KMO32667.1"/>
    </source>
</evidence>